<name>A0A6C0INT6_9ZZZZ</name>
<evidence type="ECO:0000313" key="1">
    <source>
        <dbReference type="EMBL" id="QHT94891.1"/>
    </source>
</evidence>
<proteinExistence type="predicted"/>
<accession>A0A6C0INT6</accession>
<reference evidence="1" key="1">
    <citation type="journal article" date="2020" name="Nature">
        <title>Giant virus diversity and host interactions through global metagenomics.</title>
        <authorList>
            <person name="Schulz F."/>
            <person name="Roux S."/>
            <person name="Paez-Espino D."/>
            <person name="Jungbluth S."/>
            <person name="Walsh D.A."/>
            <person name="Denef V.J."/>
            <person name="McMahon K.D."/>
            <person name="Konstantinidis K.T."/>
            <person name="Eloe-Fadrosh E.A."/>
            <person name="Kyrpides N.C."/>
            <person name="Woyke T."/>
        </authorList>
    </citation>
    <scope>NUCLEOTIDE SEQUENCE</scope>
    <source>
        <strain evidence="1">GVMAG-M-3300024261-37</strain>
    </source>
</reference>
<protein>
    <submittedName>
        <fullName evidence="1">Uncharacterized protein</fullName>
    </submittedName>
</protein>
<dbReference type="AlphaFoldDB" id="A0A6C0INT6"/>
<dbReference type="EMBL" id="MN740232">
    <property type="protein sequence ID" value="QHT94891.1"/>
    <property type="molecule type" value="Genomic_DNA"/>
</dbReference>
<sequence length="84" mass="9415">MSKLSEINASNLTVGPTSMYDSSVALKNHIRKRINHDGKRAQTFGHNGKNNQTSGIHGNGTDRVYFMNLFPRMKLQHVTSSQQN</sequence>
<organism evidence="1">
    <name type="scientific">viral metagenome</name>
    <dbReference type="NCBI Taxonomy" id="1070528"/>
    <lineage>
        <taxon>unclassified sequences</taxon>
        <taxon>metagenomes</taxon>
        <taxon>organismal metagenomes</taxon>
    </lineage>
</organism>